<dbReference type="HOGENOM" id="CLU_091884_0_0_1"/>
<accession>A4S1T9</accession>
<name>A4S1T9_OSTLU</name>
<gene>
    <name evidence="2" type="ORF">OSTLU_5843</name>
</gene>
<dbReference type="EMBL" id="CP000588">
    <property type="protein sequence ID" value="ABO97717.1"/>
    <property type="molecule type" value="Genomic_DNA"/>
</dbReference>
<dbReference type="GO" id="GO:0016422">
    <property type="term" value="F:mRNA (2'-O-methyladenosine-N6-)-methyltransferase activity"/>
    <property type="evidence" value="ECO:0007669"/>
    <property type="project" value="InterPro"/>
</dbReference>
<dbReference type="Proteomes" id="UP000001568">
    <property type="component" value="Chromosome 8"/>
</dbReference>
<sequence>DEDGFHRAVFCVVARYATLQGTHYKAGNMQAAIPPRVFETLEKRFDVRCELFASPLNAHFKEFCSASAMTDRAFGSLGNAFDFEPSEGSFECNPPFDEEIILRLAGHVERLLSRAKKPLSFFVVVPLWHDSRGWMRLAKSVYCVSNTTLEAKEHAFVSGGQHSRIDQLTPSAAPTSVLFLQNKAGEKKWPVTPEGVAAIREAF</sequence>
<dbReference type="Gramene" id="ABO97717">
    <property type="protein sequence ID" value="ABO97717"/>
    <property type="gene ID" value="OSTLU_5843"/>
</dbReference>
<reference evidence="2 3" key="1">
    <citation type="journal article" date="2007" name="Proc. Natl. Acad. Sci. U.S.A.">
        <title>The tiny eukaryote Ostreococcus provides genomic insights into the paradox of plankton speciation.</title>
        <authorList>
            <person name="Palenik B."/>
            <person name="Grimwood J."/>
            <person name="Aerts A."/>
            <person name="Rouze P."/>
            <person name="Salamov A."/>
            <person name="Putnam N."/>
            <person name="Dupont C."/>
            <person name="Jorgensen R."/>
            <person name="Derelle E."/>
            <person name="Rombauts S."/>
            <person name="Zhou K."/>
            <person name="Otillar R."/>
            <person name="Merchant S.S."/>
            <person name="Podell S."/>
            <person name="Gaasterland T."/>
            <person name="Napoli C."/>
            <person name="Gendler K."/>
            <person name="Manuell A."/>
            <person name="Tai V."/>
            <person name="Vallon O."/>
            <person name="Piganeau G."/>
            <person name="Jancek S."/>
            <person name="Heijde M."/>
            <person name="Jabbari K."/>
            <person name="Bowler C."/>
            <person name="Lohr M."/>
            <person name="Robbens S."/>
            <person name="Werner G."/>
            <person name="Dubchak I."/>
            <person name="Pazour G.J."/>
            <person name="Ren Q."/>
            <person name="Paulsen I."/>
            <person name="Delwiche C."/>
            <person name="Schmutz J."/>
            <person name="Rokhsar D."/>
            <person name="Van de Peer Y."/>
            <person name="Moreau H."/>
            <person name="Grigoriev I.V."/>
        </authorList>
    </citation>
    <scope>NUCLEOTIDE SEQUENCE [LARGE SCALE GENOMIC DNA]</scope>
    <source>
        <strain evidence="2 3">CCE9901</strain>
    </source>
</reference>
<dbReference type="KEGG" id="olu:OSTLU_5843"/>
<dbReference type="GO" id="GO:0099122">
    <property type="term" value="F:RNA polymerase II C-terminal domain binding"/>
    <property type="evidence" value="ECO:0007669"/>
    <property type="project" value="InterPro"/>
</dbReference>
<keyword evidence="3" id="KW-1185">Reference proteome</keyword>
<feature type="non-terminal residue" evidence="2">
    <location>
        <position position="1"/>
    </location>
</feature>
<protein>
    <recommendedName>
        <fullName evidence="1">PCIF1 WW domain-containing protein</fullName>
    </recommendedName>
</protein>
<dbReference type="InterPro" id="IPR022035">
    <property type="entry name" value="PCIF1_WW"/>
</dbReference>
<feature type="non-terminal residue" evidence="2">
    <location>
        <position position="203"/>
    </location>
</feature>
<evidence type="ECO:0000313" key="3">
    <source>
        <dbReference type="Proteomes" id="UP000001568"/>
    </source>
</evidence>
<dbReference type="PANTHER" id="PTHR21727:SF0">
    <property type="entry name" value="MRNA (2'-O-METHYLADENOSINE-N(6)-)-METHYLTRANSFERASE"/>
    <property type="match status" value="1"/>
</dbReference>
<evidence type="ECO:0000259" key="1">
    <source>
        <dbReference type="Pfam" id="PF12237"/>
    </source>
</evidence>
<dbReference type="RefSeq" id="XP_001419424.1">
    <property type="nucleotide sequence ID" value="XM_001419387.1"/>
</dbReference>
<dbReference type="PANTHER" id="PTHR21727">
    <property type="entry name" value="PHOSPHORYLATED CTD INTERACTING FACTOR 1"/>
    <property type="match status" value="1"/>
</dbReference>
<proteinExistence type="predicted"/>
<evidence type="ECO:0000313" key="2">
    <source>
        <dbReference type="EMBL" id="ABO97717.1"/>
    </source>
</evidence>
<dbReference type="Pfam" id="PF12237">
    <property type="entry name" value="PCIF1_WW"/>
    <property type="match status" value="1"/>
</dbReference>
<dbReference type="InterPro" id="IPR039881">
    <property type="entry name" value="PCIF1-like"/>
</dbReference>
<dbReference type="GeneID" id="5003122"/>
<feature type="domain" description="PCIF1 WW" evidence="1">
    <location>
        <begin position="3"/>
        <end position="159"/>
    </location>
</feature>
<dbReference type="eggNOG" id="ENOG502QVT7">
    <property type="taxonomic scope" value="Eukaryota"/>
</dbReference>
<organism evidence="2 3">
    <name type="scientific">Ostreococcus lucimarinus (strain CCE9901)</name>
    <dbReference type="NCBI Taxonomy" id="436017"/>
    <lineage>
        <taxon>Eukaryota</taxon>
        <taxon>Viridiplantae</taxon>
        <taxon>Chlorophyta</taxon>
        <taxon>Mamiellophyceae</taxon>
        <taxon>Mamiellales</taxon>
        <taxon>Bathycoccaceae</taxon>
        <taxon>Ostreococcus</taxon>
    </lineage>
</organism>
<dbReference type="OrthoDB" id="567664at2759"/>
<dbReference type="AlphaFoldDB" id="A4S1T9"/>